<keyword evidence="3" id="KW-1185">Reference proteome</keyword>
<feature type="chain" id="PRO_5046855371" description="Secreted protein" evidence="1">
    <location>
        <begin position="19"/>
        <end position="175"/>
    </location>
</feature>
<dbReference type="Proteomes" id="UP000647491">
    <property type="component" value="Unassembled WGS sequence"/>
</dbReference>
<evidence type="ECO:0000313" key="3">
    <source>
        <dbReference type="Proteomes" id="UP000647491"/>
    </source>
</evidence>
<sequence>MRKSGKYLTAAILAVSMAVTPITSYGFGWSKTEAAGEKKEESCAFKTGDTVISMGAEAAPILKALGKAKSTFEQDSCAYQGKSRIYTYENFELGTSTASGKECVESVYISGGSGTAATQEGVQTGSKKEDVIKAYGKDYKEDFGTLRYTLGNCQLSFYMTNGAVDAIEYVLVPVK</sequence>
<accession>A0ABR7NUZ9</accession>
<gene>
    <name evidence="2" type="ORF">H8708_11035</name>
</gene>
<reference evidence="2 3" key="1">
    <citation type="submission" date="2020-08" db="EMBL/GenBank/DDBJ databases">
        <title>Genome public.</title>
        <authorList>
            <person name="Liu C."/>
            <person name="Sun Q."/>
        </authorList>
    </citation>
    <scope>NUCLEOTIDE SEQUENCE [LARGE SCALE GENOMIC DNA]</scope>
    <source>
        <strain evidence="2 3">BX10</strain>
    </source>
</reference>
<feature type="signal peptide" evidence="1">
    <location>
        <begin position="1"/>
        <end position="18"/>
    </location>
</feature>
<dbReference type="RefSeq" id="WP_262427877.1">
    <property type="nucleotide sequence ID" value="NZ_JACRTJ010000024.1"/>
</dbReference>
<evidence type="ECO:0008006" key="4">
    <source>
        <dbReference type="Google" id="ProtNLM"/>
    </source>
</evidence>
<comment type="caution">
    <text evidence="2">The sequence shown here is derived from an EMBL/GenBank/DDBJ whole genome shotgun (WGS) entry which is preliminary data.</text>
</comment>
<keyword evidence="1" id="KW-0732">Signal</keyword>
<name>A0ABR7NUZ9_9FIRM</name>
<dbReference type="EMBL" id="JACRTJ010000024">
    <property type="protein sequence ID" value="MBC8599754.1"/>
    <property type="molecule type" value="Genomic_DNA"/>
</dbReference>
<protein>
    <recommendedName>
        <fullName evidence="4">Secreted protein</fullName>
    </recommendedName>
</protein>
<evidence type="ECO:0000313" key="2">
    <source>
        <dbReference type="EMBL" id="MBC8599754.1"/>
    </source>
</evidence>
<proteinExistence type="predicted"/>
<evidence type="ECO:0000256" key="1">
    <source>
        <dbReference type="SAM" id="SignalP"/>
    </source>
</evidence>
<organism evidence="2 3">
    <name type="scientific">Enterocloster hominis</name>
    <name type="common">ex Liu et al. 2021</name>
    <dbReference type="NCBI Taxonomy" id="2763663"/>
    <lineage>
        <taxon>Bacteria</taxon>
        <taxon>Bacillati</taxon>
        <taxon>Bacillota</taxon>
        <taxon>Clostridia</taxon>
        <taxon>Lachnospirales</taxon>
        <taxon>Lachnospiraceae</taxon>
        <taxon>Enterocloster</taxon>
    </lineage>
</organism>